<gene>
    <name evidence="8" type="ORF">Pan44_01080</name>
</gene>
<keyword evidence="4 5" id="KW-0408">Iron</keyword>
<dbReference type="InterPro" id="IPR036909">
    <property type="entry name" value="Cyt_c-like_dom_sf"/>
</dbReference>
<dbReference type="InterPro" id="IPR013427">
    <property type="entry name" value="Haem-bd_dom_put"/>
</dbReference>
<evidence type="ECO:0000259" key="7">
    <source>
        <dbReference type="PROSITE" id="PS51007"/>
    </source>
</evidence>
<dbReference type="Pfam" id="PF23500">
    <property type="entry name" value="DUF7133"/>
    <property type="match status" value="1"/>
</dbReference>
<dbReference type="PROSITE" id="PS51007">
    <property type="entry name" value="CYTC"/>
    <property type="match status" value="1"/>
</dbReference>
<dbReference type="NCBIfam" id="TIGR02604">
    <property type="entry name" value="Piru_Ver_Nterm"/>
    <property type="match status" value="1"/>
</dbReference>
<feature type="chain" id="PRO_5021707421" evidence="6">
    <location>
        <begin position="25"/>
        <end position="1834"/>
    </location>
</feature>
<reference evidence="8 9" key="1">
    <citation type="submission" date="2019-02" db="EMBL/GenBank/DDBJ databases">
        <title>Deep-cultivation of Planctomycetes and their phenomic and genomic characterization uncovers novel biology.</title>
        <authorList>
            <person name="Wiegand S."/>
            <person name="Jogler M."/>
            <person name="Boedeker C."/>
            <person name="Pinto D."/>
            <person name="Vollmers J."/>
            <person name="Rivas-Marin E."/>
            <person name="Kohn T."/>
            <person name="Peeters S.H."/>
            <person name="Heuer A."/>
            <person name="Rast P."/>
            <person name="Oberbeckmann S."/>
            <person name="Bunk B."/>
            <person name="Jeske O."/>
            <person name="Meyerdierks A."/>
            <person name="Storesund J.E."/>
            <person name="Kallscheuer N."/>
            <person name="Luecker S."/>
            <person name="Lage O.M."/>
            <person name="Pohl T."/>
            <person name="Merkel B.J."/>
            <person name="Hornburger P."/>
            <person name="Mueller R.-W."/>
            <person name="Bruemmer F."/>
            <person name="Labrenz M."/>
            <person name="Spormann A.M."/>
            <person name="Op den Camp H."/>
            <person name="Overmann J."/>
            <person name="Amann R."/>
            <person name="Jetten M.S.M."/>
            <person name="Mascher T."/>
            <person name="Medema M.H."/>
            <person name="Devos D.P."/>
            <person name="Kaster A.-K."/>
            <person name="Ovreas L."/>
            <person name="Rohde M."/>
            <person name="Galperin M.Y."/>
            <person name="Jogler C."/>
        </authorList>
    </citation>
    <scope>NUCLEOTIDE SEQUENCE [LARGE SCALE GENOMIC DNA]</scope>
    <source>
        <strain evidence="8 9">Pan44</strain>
    </source>
</reference>
<keyword evidence="9" id="KW-1185">Reference proteome</keyword>
<evidence type="ECO:0000256" key="6">
    <source>
        <dbReference type="SAM" id="SignalP"/>
    </source>
</evidence>
<dbReference type="KEGG" id="ccos:Pan44_01080"/>
<dbReference type="PANTHER" id="PTHR33546">
    <property type="entry name" value="LARGE, MULTIFUNCTIONAL SECRETED PROTEIN-RELATED"/>
    <property type="match status" value="1"/>
</dbReference>
<evidence type="ECO:0000313" key="8">
    <source>
        <dbReference type="EMBL" id="QDT52099.1"/>
    </source>
</evidence>
<dbReference type="Gene3D" id="2.120.10.30">
    <property type="entry name" value="TolB, C-terminal domain"/>
    <property type="match status" value="1"/>
</dbReference>
<dbReference type="EMBL" id="CP036271">
    <property type="protein sequence ID" value="QDT52099.1"/>
    <property type="molecule type" value="Genomic_DNA"/>
</dbReference>
<organism evidence="8 9">
    <name type="scientific">Caulifigura coniformis</name>
    <dbReference type="NCBI Taxonomy" id="2527983"/>
    <lineage>
        <taxon>Bacteria</taxon>
        <taxon>Pseudomonadati</taxon>
        <taxon>Planctomycetota</taxon>
        <taxon>Planctomycetia</taxon>
        <taxon>Planctomycetales</taxon>
        <taxon>Planctomycetaceae</taxon>
        <taxon>Caulifigura</taxon>
    </lineage>
</organism>
<dbReference type="SUPFAM" id="SSF69318">
    <property type="entry name" value="Integrin alpha N-terminal domain"/>
    <property type="match status" value="1"/>
</dbReference>
<protein>
    <submittedName>
        <fullName evidence="8">FG-GAP repeat protein</fullName>
    </submittedName>
</protein>
<evidence type="ECO:0000256" key="2">
    <source>
        <dbReference type="ARBA" id="ARBA00022723"/>
    </source>
</evidence>
<evidence type="ECO:0000256" key="5">
    <source>
        <dbReference type="PROSITE-ProRule" id="PRU00433"/>
    </source>
</evidence>
<evidence type="ECO:0000256" key="4">
    <source>
        <dbReference type="ARBA" id="ARBA00023004"/>
    </source>
</evidence>
<keyword evidence="2 5" id="KW-0479">Metal-binding</keyword>
<dbReference type="Gene3D" id="1.10.760.10">
    <property type="entry name" value="Cytochrome c-like domain"/>
    <property type="match status" value="1"/>
</dbReference>
<dbReference type="GO" id="GO:0020037">
    <property type="term" value="F:heme binding"/>
    <property type="evidence" value="ECO:0007669"/>
    <property type="project" value="InterPro"/>
</dbReference>
<dbReference type="InterPro" id="IPR013428">
    <property type="entry name" value="Membrane-bound_put_N"/>
</dbReference>
<dbReference type="InterPro" id="IPR011041">
    <property type="entry name" value="Quinoprot_gluc/sorb_DH_b-prop"/>
</dbReference>
<dbReference type="RefSeq" id="WP_145026166.1">
    <property type="nucleotide sequence ID" value="NZ_CP036271.1"/>
</dbReference>
<keyword evidence="3 6" id="KW-0732">Signal</keyword>
<dbReference type="InParanoid" id="A0A517S7M1"/>
<dbReference type="GO" id="GO:0046872">
    <property type="term" value="F:metal ion binding"/>
    <property type="evidence" value="ECO:0007669"/>
    <property type="project" value="UniProtKB-KW"/>
</dbReference>
<dbReference type="GO" id="GO:0009055">
    <property type="term" value="F:electron transfer activity"/>
    <property type="evidence" value="ECO:0007669"/>
    <property type="project" value="InterPro"/>
</dbReference>
<dbReference type="SUPFAM" id="SSF50952">
    <property type="entry name" value="Soluble quinoprotein glucose dehydrogenase"/>
    <property type="match status" value="1"/>
</dbReference>
<dbReference type="GO" id="GO:0016787">
    <property type="term" value="F:hydrolase activity"/>
    <property type="evidence" value="ECO:0007669"/>
    <property type="project" value="InterPro"/>
</dbReference>
<evidence type="ECO:0000256" key="3">
    <source>
        <dbReference type="ARBA" id="ARBA00022729"/>
    </source>
</evidence>
<dbReference type="OrthoDB" id="225269at2"/>
<dbReference type="InterPro" id="IPR011042">
    <property type="entry name" value="6-blade_b-propeller_TolB-like"/>
</dbReference>
<proteinExistence type="predicted"/>
<dbReference type="InterPro" id="IPR055557">
    <property type="entry name" value="DUF7133"/>
</dbReference>
<dbReference type="Proteomes" id="UP000315700">
    <property type="component" value="Chromosome"/>
</dbReference>
<dbReference type="Pfam" id="PF06439">
    <property type="entry name" value="3keto-disac_hyd"/>
    <property type="match status" value="1"/>
</dbReference>
<dbReference type="InterPro" id="IPR009056">
    <property type="entry name" value="Cyt_c-like_dom"/>
</dbReference>
<name>A0A517S7M1_9PLAN</name>
<dbReference type="SUPFAM" id="SSF46626">
    <property type="entry name" value="Cytochrome c"/>
    <property type="match status" value="1"/>
</dbReference>
<feature type="signal peptide" evidence="6">
    <location>
        <begin position="1"/>
        <end position="24"/>
    </location>
</feature>
<evidence type="ECO:0000256" key="1">
    <source>
        <dbReference type="ARBA" id="ARBA00022617"/>
    </source>
</evidence>
<dbReference type="Pfam" id="PF13517">
    <property type="entry name" value="FG-GAP_3"/>
    <property type="match status" value="2"/>
</dbReference>
<dbReference type="NCBIfam" id="TIGR02603">
    <property type="entry name" value="CxxCH_TIGR02603"/>
    <property type="match status" value="1"/>
</dbReference>
<dbReference type="InterPro" id="IPR028994">
    <property type="entry name" value="Integrin_alpha_N"/>
</dbReference>
<accession>A0A517S7M1</accession>
<dbReference type="Gene3D" id="2.60.120.560">
    <property type="entry name" value="Exo-inulinase, domain 1"/>
    <property type="match status" value="1"/>
</dbReference>
<dbReference type="InterPro" id="IPR013517">
    <property type="entry name" value="FG-GAP"/>
</dbReference>
<dbReference type="PANTHER" id="PTHR33546:SF1">
    <property type="entry name" value="LARGE, MULTIFUNCTIONAL SECRETED PROTEIN"/>
    <property type="match status" value="1"/>
</dbReference>
<dbReference type="InterPro" id="IPR010496">
    <property type="entry name" value="AL/BT2_dom"/>
</dbReference>
<feature type="domain" description="Cytochrome c" evidence="7">
    <location>
        <begin position="1076"/>
        <end position="1208"/>
    </location>
</feature>
<keyword evidence="1 5" id="KW-0349">Heme</keyword>
<sequence precursor="true">MSRTPVVRSLLVLALLLPGLAAFGANPINEPEHAGFQALGEDGRILNLNFEKGDLTDWTATGNAWDKQPVKGDLDTVRGAAQPKRALPTGDYWIGGYEISGDKGQGTLSSVPFLVTHPWCSFLVGGGKFAETRVEIVIPGRNGAESVFFKVSGPDAEEMRPVIVDTSSLMGRKIFIRLVDRISGGWGHVNFDDFRFHTTRPKFKQTELRPTALVSVTEVYPYEGVTAAEAAKVMQVPPGFSVQVAAAEPDIAQPVAMCIDDRGRLWVVEAHSYPKREEEGKGKDRVLIFEDTDLDGTLDKRTVFIEKLNLVSGIEVGFGGVWIGAAPYLMFIADKNGNDIPDGLEPGAPQDAQPNGDVPNGAVVLLDGWHYEDTHETLNSFTWGPDGWLYGCHGVFTHSVVGKPGTAEKDRTRINAGIWRYHPVRHQFEVFSEGTSNPWGIDFDEHGQAFATACVIPHLYHLIQGGRYHRQAGQHFNPHTYDDIKTIAKHRHYVGNQWNVKDRARSDDLGGGHAHAGAMIYQGGSWPNEYRGKLFMHNIHGNRVNVDVLKQQGSGFVGDRNPDFLLTGDKWSQMIALQYGPDGQVWMIDWYDANQCHRPEEGAHDRTNGRIYRVVYNNTKPVKVDLQKMTSLELAKLYNHSNLWYSRHAQRILQERAEGRRDAAMNAQLDEAFQFLSKQVNGGEANETGRLRAFWMFAILGAALPQDPANAGFLTNSSAWIRSWYLQTLGNQPDVASLVPAELVKQLAKLAGDDPSPVVRLYLASLCQRLPLDKRWDILAGLTSHSEDASDHNLPLMYWYAMEPLADADPQRALALAISAGASIPRLQELMVRRLGSGDPATTLELLAKGLESAKDSPTRLMFLRGINGALRGRSELTANPTLATLAEKFGHDADPLVRVEAQAASMRYQNATAADALRSSVADASLPVDVRRIAFRFLVEGKDKQLASVIKPLLLDAALRREAIRAIASDENTEAADQLVAAYAALTPDERRDALNTLAARPSYASRLLSAVQSNAIARTELSAELVRQLRNLNNDELRTQLEQVWGVVRETPADRAALQAKYTALLTKDNGPPKDREHGRAVFAKTCQQCHTLFGTGGKVGPDLTGSNRANTEYLLSNIVDPSSVMAKEYRPTVFALADGRVVTGIIKDENGPLYTVQTANELITFPKDDVDQRKDSDQSMMPDDLLKNLSEAEVVALAAYLQGPGQTPIQATPANITGFFNGQDLTNWFSLTEQIATGEGRQPPAGLSWTVENSEVVGKSNGLKRNEFLVSQYSLSDFRFECDVKLVGNQGNSGIQLRSVPLPNGEMRGYQADIGAGWWGKLYEESARGLLENNDAERHAKKGEWNRYEIVAVGSRVRTFINGELCVDRDDPAAARSGVLALQLHSGGPTEVRFRNLKVTLLEPNPAKERVQPPGGVSEVVVMANAAAAGTDGAATGKIDFEKTVLDHVFRSEGVCIADFDNDGLRDIAAGSQIYFQSKDASGQSKWTTKVILEKPVEFATNVYSQSFMNWAEDLNNDGRLDLIVVDFPGKQTWWFENPGKASGGREPADDPLFGPIWKKHEITPVTNNESPQYVDVEGDGRRELLIGYGAKTMGFAYPKSFPEAVWKLSPISQPGVPGTDRFSHGLGLGDINGDGRKDVCIIQGWWEQPADAADAPWKFHEAPFGKACSQMSVYDFDGDGDNDILSASAHDYGIWWHENKGQADDGEIAWQTHEIDKSFSETHAVVLADLNGDGLPDFITGKRWHSHSGNGPGGHEPAVLRWFELKREQATEMVDGRTVTKTFPKWIKHEIDEDSGVGTQFDVGDINGDGLLDIAISNKKGSFVFLQTRK</sequence>
<dbReference type="Pfam" id="PF13442">
    <property type="entry name" value="Cytochrome_CBB3"/>
    <property type="match status" value="1"/>
</dbReference>
<evidence type="ECO:0000313" key="9">
    <source>
        <dbReference type="Proteomes" id="UP000315700"/>
    </source>
</evidence>
<dbReference type="Gene3D" id="2.130.10.130">
    <property type="entry name" value="Integrin alpha, N-terminal"/>
    <property type="match status" value="1"/>
</dbReference>